<evidence type="ECO:0000313" key="1">
    <source>
        <dbReference type="EMBL" id="HGI44208.1"/>
    </source>
</evidence>
<dbReference type="EMBL" id="DTFI01000212">
    <property type="protein sequence ID" value="HGI44208.1"/>
    <property type="molecule type" value="Genomic_DNA"/>
</dbReference>
<protein>
    <submittedName>
        <fullName evidence="1">Uncharacterized protein</fullName>
    </submittedName>
</protein>
<name>A0A7C4FER2_THEPE</name>
<proteinExistence type="predicted"/>
<comment type="caution">
    <text evidence="1">The sequence shown here is derived from an EMBL/GenBank/DDBJ whole genome shotgun (WGS) entry which is preliminary data.</text>
</comment>
<gene>
    <name evidence="1" type="ORF">ENV17_07480</name>
</gene>
<organism evidence="1">
    <name type="scientific">Thermofilum pendens</name>
    <dbReference type="NCBI Taxonomy" id="2269"/>
    <lineage>
        <taxon>Archaea</taxon>
        <taxon>Thermoproteota</taxon>
        <taxon>Thermoprotei</taxon>
        <taxon>Thermofilales</taxon>
        <taxon>Thermofilaceae</taxon>
        <taxon>Thermofilum</taxon>
    </lineage>
</organism>
<sequence>MTTARLRYQQKLLSKRYGVIGRVAALYLGAGLHVTLNHPTRYGPVHVVATGNNQRIAVDVYASPKPAGTAAVEAIASKASLLKAKPVLALYGGADVTPEALELARKLGVEVKRVRL</sequence>
<dbReference type="AlphaFoldDB" id="A0A7C4FER2"/>
<reference evidence="1" key="1">
    <citation type="journal article" date="2020" name="mSystems">
        <title>Genome- and Community-Level Interaction Insights into Carbon Utilization and Element Cycling Functions of Hydrothermarchaeota in Hydrothermal Sediment.</title>
        <authorList>
            <person name="Zhou Z."/>
            <person name="Liu Y."/>
            <person name="Xu W."/>
            <person name="Pan J."/>
            <person name="Luo Z.H."/>
            <person name="Li M."/>
        </authorList>
    </citation>
    <scope>NUCLEOTIDE SEQUENCE [LARGE SCALE GENOMIC DNA]</scope>
    <source>
        <strain evidence="1">SpSt-735</strain>
    </source>
</reference>
<accession>A0A7C4FER2</accession>